<dbReference type="Proteomes" id="UP000308600">
    <property type="component" value="Unassembled WGS sequence"/>
</dbReference>
<sequence length="207" mass="22838">MDSQSDHPPSLAEEAMRLLSAPDLVEEPCRLQVLIEKLVHTLSEEKNLDESGAKIANEAVLGNIMGEIHGIIKAQNGGNDDINGTVTPVPHTPFSIHIHNYSTDPLSFSLILGPPKLLDSIPSPDDFPDPPHNTPVPEDIRNAIFKNMEERGQNIASYVDEHRHVFKDFDGELTWDPPSRLPEILWSSTTTSSPIPTTSSPIPQLLY</sequence>
<proteinExistence type="predicted"/>
<evidence type="ECO:0000313" key="2">
    <source>
        <dbReference type="Proteomes" id="UP000308600"/>
    </source>
</evidence>
<keyword evidence="2" id="KW-1185">Reference proteome</keyword>
<reference evidence="1 2" key="1">
    <citation type="journal article" date="2019" name="Nat. Ecol. Evol.">
        <title>Megaphylogeny resolves global patterns of mushroom evolution.</title>
        <authorList>
            <person name="Varga T."/>
            <person name="Krizsan K."/>
            <person name="Foldi C."/>
            <person name="Dima B."/>
            <person name="Sanchez-Garcia M."/>
            <person name="Sanchez-Ramirez S."/>
            <person name="Szollosi G.J."/>
            <person name="Szarkandi J.G."/>
            <person name="Papp V."/>
            <person name="Albert L."/>
            <person name="Andreopoulos W."/>
            <person name="Angelini C."/>
            <person name="Antonin V."/>
            <person name="Barry K.W."/>
            <person name="Bougher N.L."/>
            <person name="Buchanan P."/>
            <person name="Buyck B."/>
            <person name="Bense V."/>
            <person name="Catcheside P."/>
            <person name="Chovatia M."/>
            <person name="Cooper J."/>
            <person name="Damon W."/>
            <person name="Desjardin D."/>
            <person name="Finy P."/>
            <person name="Geml J."/>
            <person name="Haridas S."/>
            <person name="Hughes K."/>
            <person name="Justo A."/>
            <person name="Karasinski D."/>
            <person name="Kautmanova I."/>
            <person name="Kiss B."/>
            <person name="Kocsube S."/>
            <person name="Kotiranta H."/>
            <person name="LaButti K.M."/>
            <person name="Lechner B.E."/>
            <person name="Liimatainen K."/>
            <person name="Lipzen A."/>
            <person name="Lukacs Z."/>
            <person name="Mihaltcheva S."/>
            <person name="Morgado L.N."/>
            <person name="Niskanen T."/>
            <person name="Noordeloos M.E."/>
            <person name="Ohm R.A."/>
            <person name="Ortiz-Santana B."/>
            <person name="Ovrebo C."/>
            <person name="Racz N."/>
            <person name="Riley R."/>
            <person name="Savchenko A."/>
            <person name="Shiryaev A."/>
            <person name="Soop K."/>
            <person name="Spirin V."/>
            <person name="Szebenyi C."/>
            <person name="Tomsovsky M."/>
            <person name="Tulloss R.E."/>
            <person name="Uehling J."/>
            <person name="Grigoriev I.V."/>
            <person name="Vagvolgyi C."/>
            <person name="Papp T."/>
            <person name="Martin F.M."/>
            <person name="Miettinen O."/>
            <person name="Hibbett D.S."/>
            <person name="Nagy L.G."/>
        </authorList>
    </citation>
    <scope>NUCLEOTIDE SEQUENCE [LARGE SCALE GENOMIC DNA]</scope>
    <source>
        <strain evidence="1 2">NL-1719</strain>
    </source>
</reference>
<accession>A0ACD2ZX36</accession>
<name>A0ACD2ZX36_9AGAR</name>
<protein>
    <submittedName>
        <fullName evidence="1">Uncharacterized protein</fullName>
    </submittedName>
</protein>
<dbReference type="EMBL" id="ML210143">
    <property type="protein sequence ID" value="TFK57740.1"/>
    <property type="molecule type" value="Genomic_DNA"/>
</dbReference>
<evidence type="ECO:0000313" key="1">
    <source>
        <dbReference type="EMBL" id="TFK57740.1"/>
    </source>
</evidence>
<gene>
    <name evidence="1" type="ORF">BDN72DRAFT_907585</name>
</gene>
<organism evidence="1 2">
    <name type="scientific">Pluteus cervinus</name>
    <dbReference type="NCBI Taxonomy" id="181527"/>
    <lineage>
        <taxon>Eukaryota</taxon>
        <taxon>Fungi</taxon>
        <taxon>Dikarya</taxon>
        <taxon>Basidiomycota</taxon>
        <taxon>Agaricomycotina</taxon>
        <taxon>Agaricomycetes</taxon>
        <taxon>Agaricomycetidae</taxon>
        <taxon>Agaricales</taxon>
        <taxon>Pluteineae</taxon>
        <taxon>Pluteaceae</taxon>
        <taxon>Pluteus</taxon>
    </lineage>
</organism>